<feature type="transmembrane region" description="Helical" evidence="1">
    <location>
        <begin position="246"/>
        <end position="267"/>
    </location>
</feature>
<feature type="transmembrane region" description="Helical" evidence="1">
    <location>
        <begin position="279"/>
        <end position="296"/>
    </location>
</feature>
<organism evidence="3 4">
    <name type="scientific">Lactobacillus pasteurii DSM 23907 = CRBIP 24.76</name>
    <dbReference type="NCBI Taxonomy" id="1423790"/>
    <lineage>
        <taxon>Bacteria</taxon>
        <taxon>Bacillati</taxon>
        <taxon>Bacillota</taxon>
        <taxon>Bacilli</taxon>
        <taxon>Lactobacillales</taxon>
        <taxon>Lactobacillaceae</taxon>
        <taxon>Lactobacillus</taxon>
    </lineage>
</organism>
<keyword evidence="4" id="KW-1185">Reference proteome</keyword>
<dbReference type="InterPro" id="IPR026870">
    <property type="entry name" value="Zinc_ribbon_dom"/>
</dbReference>
<feature type="domain" description="Zinc-ribbon" evidence="2">
    <location>
        <begin position="4"/>
        <end position="25"/>
    </location>
</feature>
<dbReference type="OrthoDB" id="2319231at2"/>
<keyword evidence="1" id="KW-0812">Transmembrane</keyword>
<protein>
    <recommendedName>
        <fullName evidence="2">Zinc-ribbon domain-containing protein</fullName>
    </recommendedName>
</protein>
<feature type="transmembrane region" description="Helical" evidence="1">
    <location>
        <begin position="88"/>
        <end position="121"/>
    </location>
</feature>
<evidence type="ECO:0000313" key="4">
    <source>
        <dbReference type="Proteomes" id="UP000009311"/>
    </source>
</evidence>
<dbReference type="Pfam" id="PF13240">
    <property type="entry name" value="Zn_Ribbon_1"/>
    <property type="match status" value="1"/>
</dbReference>
<dbReference type="eggNOG" id="ENOG50309JX">
    <property type="taxonomic scope" value="Bacteria"/>
</dbReference>
<name>I7LCT0_9LACO</name>
<dbReference type="Proteomes" id="UP000009311">
    <property type="component" value="Unassembled WGS sequence"/>
</dbReference>
<sequence>MINCPNCQHQITDEDRVCPNCGFDLQKYREVFFKHAKEADEKASSDKETEKTEFQPKSRAAYRKEIHPDKQNEVIARMISWMRENATIVFLIGLGLMIITSFTVVLGWLLLVVLLIWLYVICQRDGEIEQYTADRRLTEIINKFGSNLFNSFEDHEEKAQEHRTGFINDHPKLQQKFSKIKITKKTRFNYIQASVLLLAAISLLVLFSGTGATITEFANPEKVSLSKVILSVANRLLTTGKAGDALLIYFVWLLLIVFPISIILSTIENTEKSKLHASALSIIETAFLIYIAYRTTHLTGAANGFVASLVKNFSDSILSIGASAYYLILASLMTSILAIWNVFKKSPASKDEAVKKEQK</sequence>
<keyword evidence="1" id="KW-1133">Transmembrane helix</keyword>
<dbReference type="AlphaFoldDB" id="I7LCT0"/>
<feature type="transmembrane region" description="Helical" evidence="1">
    <location>
        <begin position="188"/>
        <end position="207"/>
    </location>
</feature>
<comment type="caution">
    <text evidence="3">The sequence shown here is derived from an EMBL/GenBank/DDBJ whole genome shotgun (WGS) entry which is preliminary data.</text>
</comment>
<dbReference type="STRING" id="1423790.BN53_08615"/>
<gene>
    <name evidence="3" type="ORF">BN53_08615</name>
</gene>
<dbReference type="EMBL" id="CAKD01000001">
    <property type="protein sequence ID" value="CCI84263.1"/>
    <property type="molecule type" value="Genomic_DNA"/>
</dbReference>
<reference evidence="3 4" key="1">
    <citation type="submission" date="2012-06" db="EMBL/GenBank/DDBJ databases">
        <title>Draft Genome Sequence of Lactobacillus pasteurii CRBIP 24.76T.</title>
        <authorList>
            <person name="Cousin S."/>
            <person name="Bouchier C."/>
            <person name="Loux V."/>
            <person name="Ma L."/>
            <person name="Creno S."/>
            <person name="Bizet C."/>
            <person name="Clermont D."/>
        </authorList>
    </citation>
    <scope>NUCLEOTIDE SEQUENCE [LARGE SCALE GENOMIC DNA]</scope>
    <source>
        <strain evidence="4">CRBIP 24.76T</strain>
    </source>
</reference>
<evidence type="ECO:0000256" key="1">
    <source>
        <dbReference type="SAM" id="Phobius"/>
    </source>
</evidence>
<evidence type="ECO:0000259" key="2">
    <source>
        <dbReference type="Pfam" id="PF13240"/>
    </source>
</evidence>
<evidence type="ECO:0000313" key="3">
    <source>
        <dbReference type="EMBL" id="CCI84263.1"/>
    </source>
</evidence>
<keyword evidence="1" id="KW-0472">Membrane</keyword>
<proteinExistence type="predicted"/>
<dbReference type="PATRIC" id="fig|1423790.3.peg.1440"/>
<feature type="transmembrane region" description="Helical" evidence="1">
    <location>
        <begin position="316"/>
        <end position="340"/>
    </location>
</feature>
<accession>I7LCT0</accession>
<dbReference type="RefSeq" id="WP_009558805.1">
    <property type="nucleotide sequence ID" value="NZ_AYZN01000004.1"/>
</dbReference>